<dbReference type="GO" id="GO:0005886">
    <property type="term" value="C:plasma membrane"/>
    <property type="evidence" value="ECO:0007669"/>
    <property type="project" value="UniProtKB-SubCell"/>
</dbReference>
<dbReference type="PANTHER" id="PTHR43124">
    <property type="entry name" value="PURINE EFFLUX PUMP PBUE"/>
    <property type="match status" value="1"/>
</dbReference>
<dbReference type="InterPro" id="IPR011701">
    <property type="entry name" value="MFS"/>
</dbReference>
<evidence type="ECO:0000256" key="4">
    <source>
        <dbReference type="ARBA" id="ARBA00007520"/>
    </source>
</evidence>
<evidence type="ECO:0000313" key="13">
    <source>
        <dbReference type="EMBL" id="NIA69194.1"/>
    </source>
</evidence>
<dbReference type="InterPro" id="IPR050189">
    <property type="entry name" value="MFS_Efflux_Transporters"/>
</dbReference>
<sequence length="430" mass="44626">MSETVRDGNGPQQLGGQGVAPRASGGVARRRPPLAVLIAVTALGPMALNIFIPSMPGLQAVFATDYGTIQLTLTLYLFGVAVSQLFLGPLSDRFGRRPVLLLGMLLFLFGTLLCAFAGSIAALIVGRVIQAVGGCAGLVLGRAIVRDTHSREESASMIGYITMAMVIAPMVAPLLGGITDDLFGWQASFFLVFAVGAAVLLLAWHLLFETHFDRQAIAGPLSMISGFGSLLKDAAFTGYAINISFTTAVFFAFLAGAPFIMLEVMDRTATEYGLYFMLNAISYMLGNFLSGRLSTQIGAERMIFAGSAIALLGVALLTGLALSGEMTPIMLFGPVMLVGLANGLSLPNATASAISVRPDLAGTASGLTGFLQMTVGGLATLLVGHFQGESSIMPMVMVMSGAAVIAFLGHFLARAALALRAGTSLSPGAD</sequence>
<feature type="transmembrane region" description="Helical" evidence="10">
    <location>
        <begin position="187"/>
        <end position="207"/>
    </location>
</feature>
<comment type="similarity">
    <text evidence="4">Belongs to the major facilitator superfamily. TCR/Tet family.</text>
</comment>
<dbReference type="CDD" id="cd17320">
    <property type="entry name" value="MFS_MdfA_MDR_like"/>
    <property type="match status" value="1"/>
</dbReference>
<dbReference type="InterPro" id="IPR036259">
    <property type="entry name" value="MFS_trans_sf"/>
</dbReference>
<feature type="transmembrane region" description="Helical" evidence="10">
    <location>
        <begin position="128"/>
        <end position="145"/>
    </location>
</feature>
<evidence type="ECO:0000256" key="5">
    <source>
        <dbReference type="ARBA" id="ARBA00022448"/>
    </source>
</evidence>
<feature type="transmembrane region" description="Helical" evidence="10">
    <location>
        <begin position="67"/>
        <end position="87"/>
    </location>
</feature>
<feature type="transmembrane region" description="Helical" evidence="10">
    <location>
        <begin position="99"/>
        <end position="122"/>
    </location>
</feature>
<feature type="transmembrane region" description="Helical" evidence="10">
    <location>
        <begin position="392"/>
        <end position="413"/>
    </location>
</feature>
<keyword evidence="8 10" id="KW-1133">Transmembrane helix</keyword>
<comment type="subcellular location">
    <subcellularLocation>
        <location evidence="10">Cell inner membrane</location>
        <topology evidence="10">Multi-pass membrane protein</topology>
    </subcellularLocation>
    <subcellularLocation>
        <location evidence="2">Cell membrane</location>
        <topology evidence="2">Multi-pass membrane protein</topology>
    </subcellularLocation>
</comment>
<keyword evidence="10" id="KW-0997">Cell inner membrane</keyword>
<dbReference type="PRINTS" id="PR01035">
    <property type="entry name" value="TCRTETA"/>
</dbReference>
<dbReference type="Pfam" id="PF07690">
    <property type="entry name" value="MFS_1"/>
    <property type="match status" value="1"/>
</dbReference>
<dbReference type="NCBIfam" id="TIGR00710">
    <property type="entry name" value="efflux_Bcr_CflA"/>
    <property type="match status" value="1"/>
</dbReference>
<evidence type="ECO:0000256" key="6">
    <source>
        <dbReference type="ARBA" id="ARBA00022475"/>
    </source>
</evidence>
<evidence type="ECO:0000259" key="12">
    <source>
        <dbReference type="PROSITE" id="PS50850"/>
    </source>
</evidence>
<comment type="similarity">
    <text evidence="3 10">Belongs to the major facilitator superfamily. Bcr/CmlA family.</text>
</comment>
<comment type="function">
    <text evidence="1">Resistance to tetracycline by an active tetracycline efflux. This is an energy-dependent process that decreases the accumulation of the antibiotic in whole cells. This protein functions as a metal-tetracycline/H(+) antiporter.</text>
</comment>
<evidence type="ECO:0000256" key="2">
    <source>
        <dbReference type="ARBA" id="ARBA00004651"/>
    </source>
</evidence>
<dbReference type="PANTHER" id="PTHR43124:SF3">
    <property type="entry name" value="CHLORAMPHENICOL EFFLUX PUMP RV0191"/>
    <property type="match status" value="1"/>
</dbReference>
<gene>
    <name evidence="13" type="ORF">HBA54_11395</name>
</gene>
<feature type="transmembrane region" description="Helical" evidence="10">
    <location>
        <begin position="367"/>
        <end position="386"/>
    </location>
</feature>
<name>A0A967K992_9PROT</name>
<evidence type="ECO:0000256" key="10">
    <source>
        <dbReference type="RuleBase" id="RU365088"/>
    </source>
</evidence>
<feature type="transmembrane region" description="Helical" evidence="10">
    <location>
        <begin position="239"/>
        <end position="260"/>
    </location>
</feature>
<evidence type="ECO:0000313" key="14">
    <source>
        <dbReference type="Proteomes" id="UP000761264"/>
    </source>
</evidence>
<reference evidence="13" key="1">
    <citation type="submission" date="2020-03" db="EMBL/GenBank/DDBJ databases">
        <title>Genome of Pelagibius litoralis DSM 21314T.</title>
        <authorList>
            <person name="Wang G."/>
        </authorList>
    </citation>
    <scope>NUCLEOTIDE SEQUENCE</scope>
    <source>
        <strain evidence="13">DSM 21314</strain>
    </source>
</reference>
<dbReference type="InterPro" id="IPR005829">
    <property type="entry name" value="Sugar_transporter_CS"/>
</dbReference>
<dbReference type="Gene3D" id="1.20.1720.10">
    <property type="entry name" value="Multidrug resistance protein D"/>
    <property type="match status" value="1"/>
</dbReference>
<feature type="transmembrane region" description="Helical" evidence="10">
    <location>
        <begin position="328"/>
        <end position="346"/>
    </location>
</feature>
<dbReference type="InterPro" id="IPR004812">
    <property type="entry name" value="Efflux_drug-R_Bcr/CmlA"/>
</dbReference>
<dbReference type="InterPro" id="IPR001958">
    <property type="entry name" value="Tet-R_TetA/multi-R_MdtG-like"/>
</dbReference>
<feature type="transmembrane region" description="Helical" evidence="10">
    <location>
        <begin position="302"/>
        <end position="322"/>
    </location>
</feature>
<evidence type="ECO:0000256" key="8">
    <source>
        <dbReference type="ARBA" id="ARBA00022989"/>
    </source>
</evidence>
<keyword evidence="7 10" id="KW-0812">Transmembrane</keyword>
<proteinExistence type="inferred from homology"/>
<feature type="transmembrane region" description="Helical" evidence="10">
    <location>
        <begin position="157"/>
        <end position="175"/>
    </location>
</feature>
<dbReference type="PROSITE" id="PS50850">
    <property type="entry name" value="MFS"/>
    <property type="match status" value="1"/>
</dbReference>
<dbReference type="PROSITE" id="PS00216">
    <property type="entry name" value="SUGAR_TRANSPORT_1"/>
    <property type="match status" value="1"/>
</dbReference>
<dbReference type="RefSeq" id="WP_167224522.1">
    <property type="nucleotide sequence ID" value="NZ_JAAQPH010000007.1"/>
</dbReference>
<dbReference type="GO" id="GO:0042910">
    <property type="term" value="F:xenobiotic transmembrane transporter activity"/>
    <property type="evidence" value="ECO:0007669"/>
    <property type="project" value="InterPro"/>
</dbReference>
<feature type="transmembrane region" description="Helical" evidence="10">
    <location>
        <begin position="272"/>
        <end position="290"/>
    </location>
</feature>
<dbReference type="SUPFAM" id="SSF103473">
    <property type="entry name" value="MFS general substrate transporter"/>
    <property type="match status" value="1"/>
</dbReference>
<dbReference type="EMBL" id="JAAQPH010000007">
    <property type="protein sequence ID" value="NIA69194.1"/>
    <property type="molecule type" value="Genomic_DNA"/>
</dbReference>
<keyword evidence="5 10" id="KW-0813">Transport</keyword>
<evidence type="ECO:0000256" key="1">
    <source>
        <dbReference type="ARBA" id="ARBA00003279"/>
    </source>
</evidence>
<feature type="transmembrane region" description="Helical" evidence="10">
    <location>
        <begin position="34"/>
        <end position="55"/>
    </location>
</feature>
<dbReference type="InterPro" id="IPR020846">
    <property type="entry name" value="MFS_dom"/>
</dbReference>
<protein>
    <recommendedName>
        <fullName evidence="10">Bcr/CflA family efflux transporter</fullName>
    </recommendedName>
</protein>
<dbReference type="AlphaFoldDB" id="A0A967K992"/>
<evidence type="ECO:0000256" key="3">
    <source>
        <dbReference type="ARBA" id="ARBA00006236"/>
    </source>
</evidence>
<evidence type="ECO:0000256" key="11">
    <source>
        <dbReference type="SAM" id="MobiDB-lite"/>
    </source>
</evidence>
<accession>A0A967K992</accession>
<organism evidence="13 14">
    <name type="scientific">Pelagibius litoralis</name>
    <dbReference type="NCBI Taxonomy" id="374515"/>
    <lineage>
        <taxon>Bacteria</taxon>
        <taxon>Pseudomonadati</taxon>
        <taxon>Pseudomonadota</taxon>
        <taxon>Alphaproteobacteria</taxon>
        <taxon>Rhodospirillales</taxon>
        <taxon>Rhodovibrionaceae</taxon>
        <taxon>Pelagibius</taxon>
    </lineage>
</organism>
<dbReference type="Proteomes" id="UP000761264">
    <property type="component" value="Unassembled WGS sequence"/>
</dbReference>
<dbReference type="GO" id="GO:1990961">
    <property type="term" value="P:xenobiotic detoxification by transmembrane export across the plasma membrane"/>
    <property type="evidence" value="ECO:0007669"/>
    <property type="project" value="InterPro"/>
</dbReference>
<evidence type="ECO:0000256" key="9">
    <source>
        <dbReference type="ARBA" id="ARBA00023136"/>
    </source>
</evidence>
<feature type="domain" description="Major facilitator superfamily (MFS) profile" evidence="12">
    <location>
        <begin position="33"/>
        <end position="418"/>
    </location>
</feature>
<evidence type="ECO:0000256" key="7">
    <source>
        <dbReference type="ARBA" id="ARBA00022692"/>
    </source>
</evidence>
<keyword evidence="9 10" id="KW-0472">Membrane</keyword>
<keyword evidence="6" id="KW-1003">Cell membrane</keyword>
<keyword evidence="14" id="KW-1185">Reference proteome</keyword>
<comment type="caution">
    <text evidence="13">The sequence shown here is derived from an EMBL/GenBank/DDBJ whole genome shotgun (WGS) entry which is preliminary data.</text>
</comment>
<feature type="region of interest" description="Disordered" evidence="11">
    <location>
        <begin position="1"/>
        <end position="26"/>
    </location>
</feature>